<dbReference type="Pfam" id="PF21948">
    <property type="entry name" value="LplA-B_cat"/>
    <property type="match status" value="1"/>
</dbReference>
<dbReference type="CDD" id="cd16443">
    <property type="entry name" value="LplA"/>
    <property type="match status" value="1"/>
</dbReference>
<gene>
    <name evidence="2" type="ORF">K8V42_10200</name>
    <name evidence="3" type="ORF">RU93_GL001512</name>
</gene>
<dbReference type="EMBL" id="JXKD01000003">
    <property type="protein sequence ID" value="OJG11517.1"/>
    <property type="molecule type" value="Genomic_DNA"/>
</dbReference>
<dbReference type="PANTHER" id="PTHR43679">
    <property type="entry name" value="OCTANOYLTRANSFERASE LIPM-RELATED"/>
    <property type="match status" value="1"/>
</dbReference>
<protein>
    <submittedName>
        <fullName evidence="2">Lipoate--protein ligase family protein</fullName>
    </submittedName>
</protein>
<evidence type="ECO:0000313" key="3">
    <source>
        <dbReference type="EMBL" id="OJG11517.1"/>
    </source>
</evidence>
<reference evidence="2" key="2">
    <citation type="journal article" date="2021" name="PeerJ">
        <title>Extensive microbial diversity within the chicken gut microbiome revealed by metagenomics and culture.</title>
        <authorList>
            <person name="Gilroy R."/>
            <person name="Ravi A."/>
            <person name="Getino M."/>
            <person name="Pursley I."/>
            <person name="Horton D.L."/>
            <person name="Alikhan N.F."/>
            <person name="Baker D."/>
            <person name="Gharbi K."/>
            <person name="Hall N."/>
            <person name="Watson M."/>
            <person name="Adriaenssens E.M."/>
            <person name="Foster-Nyarko E."/>
            <person name="Jarju S."/>
            <person name="Secka A."/>
            <person name="Antonio M."/>
            <person name="Oren A."/>
            <person name="Chaudhuri R.R."/>
            <person name="La Ragione R."/>
            <person name="Hildebrand F."/>
            <person name="Pallen M.J."/>
        </authorList>
    </citation>
    <scope>NUCLEOTIDE SEQUENCE</scope>
    <source>
        <strain evidence="2">150</strain>
    </source>
</reference>
<reference evidence="3 4" key="1">
    <citation type="submission" date="2014-12" db="EMBL/GenBank/DDBJ databases">
        <title>Draft genome sequences of 29 type strains of Enterococci.</title>
        <authorList>
            <person name="Zhong Z."/>
            <person name="Sun Z."/>
            <person name="Liu W."/>
            <person name="Zhang W."/>
            <person name="Zhang H."/>
        </authorList>
    </citation>
    <scope>NUCLEOTIDE SEQUENCE [LARGE SCALE GENOMIC DNA]</scope>
    <source>
        <strain evidence="3 4">DSM 17690</strain>
    </source>
</reference>
<sequence>MQRLIFNQITPAKEQSFLPFALTDIFTEFVHSNHIEIIHFWQLENTFILGMKDTRTPFVEKGIKKIIEHSYVPVIRNSGGLGVIADEGILNISYLFPKTADSASTDHAYEKMVSLTQQAFPELQIEAYEIASSYCPGTYDLSVNGQKIAGIAQRRIKEGIAVMMYLSVNGNQTARGNLVREFYQQSLDPLRPDNSYPSVDPNSMVTLETLLERPILVNEVKERFEALFQPTDRLDDPFEWLNHHQLEEKFEQKWSGMVKRNQKIQEVKDEYSL</sequence>
<evidence type="ECO:0000313" key="4">
    <source>
        <dbReference type="Proteomes" id="UP000182149"/>
    </source>
</evidence>
<name>A0A1L8QVI4_9ENTE</name>
<dbReference type="InterPro" id="IPR050664">
    <property type="entry name" value="Octanoyltrans_LipM/LipL"/>
</dbReference>
<dbReference type="GO" id="GO:0009249">
    <property type="term" value="P:protein lipoylation"/>
    <property type="evidence" value="ECO:0007669"/>
    <property type="project" value="UniProtKB-ARBA"/>
</dbReference>
<dbReference type="RefSeq" id="WP_071874255.1">
    <property type="nucleotide sequence ID" value="NZ_JBHSHF010000014.1"/>
</dbReference>
<dbReference type="EMBL" id="JAJJVO010000146">
    <property type="protein sequence ID" value="MCC9274645.1"/>
    <property type="molecule type" value="Genomic_DNA"/>
</dbReference>
<comment type="caution">
    <text evidence="3">The sequence shown here is derived from an EMBL/GenBank/DDBJ whole genome shotgun (WGS) entry which is preliminary data.</text>
</comment>
<dbReference type="SUPFAM" id="SSF55681">
    <property type="entry name" value="Class II aaRS and biotin synthetases"/>
    <property type="match status" value="1"/>
</dbReference>
<accession>A0A1L8QVI4</accession>
<dbReference type="GO" id="GO:0140096">
    <property type="term" value="F:catalytic activity, acting on a protein"/>
    <property type="evidence" value="ECO:0007669"/>
    <property type="project" value="UniProtKB-ARBA"/>
</dbReference>
<dbReference type="InterPro" id="IPR045864">
    <property type="entry name" value="aa-tRNA-synth_II/BPL/LPL"/>
</dbReference>
<dbReference type="OrthoDB" id="2080934at2"/>
<keyword evidence="2" id="KW-0436">Ligase</keyword>
<dbReference type="GO" id="GO:0016874">
    <property type="term" value="F:ligase activity"/>
    <property type="evidence" value="ECO:0007669"/>
    <property type="project" value="UniProtKB-KW"/>
</dbReference>
<dbReference type="AlphaFoldDB" id="A0A1L8QVI4"/>
<dbReference type="InterPro" id="IPR004143">
    <property type="entry name" value="BPL_LPL_catalytic"/>
</dbReference>
<dbReference type="Gene3D" id="3.30.930.10">
    <property type="entry name" value="Bira Bifunctional Protein, Domain 2"/>
    <property type="match status" value="1"/>
</dbReference>
<dbReference type="GO" id="GO:0016740">
    <property type="term" value="F:transferase activity"/>
    <property type="evidence" value="ECO:0007669"/>
    <property type="project" value="UniProtKB-ARBA"/>
</dbReference>
<proteinExistence type="predicted"/>
<reference evidence="2" key="3">
    <citation type="submission" date="2021-11" db="EMBL/GenBank/DDBJ databases">
        <authorList>
            <person name="Gilroy R."/>
        </authorList>
    </citation>
    <scope>NUCLEOTIDE SEQUENCE</scope>
    <source>
        <strain evidence="2">150</strain>
    </source>
</reference>
<dbReference type="PROSITE" id="PS51733">
    <property type="entry name" value="BPL_LPL_CATALYTIC"/>
    <property type="match status" value="1"/>
</dbReference>
<evidence type="ECO:0000259" key="1">
    <source>
        <dbReference type="PROSITE" id="PS51733"/>
    </source>
</evidence>
<organism evidence="3 4">
    <name type="scientific">Enterococcus aquimarinus</name>
    <dbReference type="NCBI Taxonomy" id="328396"/>
    <lineage>
        <taxon>Bacteria</taxon>
        <taxon>Bacillati</taxon>
        <taxon>Bacillota</taxon>
        <taxon>Bacilli</taxon>
        <taxon>Lactobacillales</taxon>
        <taxon>Enterococcaceae</taxon>
        <taxon>Enterococcus</taxon>
    </lineage>
</organism>
<keyword evidence="4" id="KW-1185">Reference proteome</keyword>
<dbReference type="Proteomes" id="UP000813384">
    <property type="component" value="Unassembled WGS sequence"/>
</dbReference>
<feature type="domain" description="BPL/LPL catalytic" evidence="1">
    <location>
        <begin position="32"/>
        <end position="215"/>
    </location>
</feature>
<dbReference type="PANTHER" id="PTHR43679:SF2">
    <property type="entry name" value="OCTANOYL-[GCVH]:PROTEIN N-OCTANOYLTRANSFERASE"/>
    <property type="match status" value="1"/>
</dbReference>
<evidence type="ECO:0000313" key="2">
    <source>
        <dbReference type="EMBL" id="MCC9274645.1"/>
    </source>
</evidence>
<dbReference type="Proteomes" id="UP000182149">
    <property type="component" value="Unassembled WGS sequence"/>
</dbReference>
<dbReference type="STRING" id="328396.RU93_GL001512"/>